<feature type="compositionally biased region" description="Basic and acidic residues" evidence="1">
    <location>
        <begin position="206"/>
        <end position="218"/>
    </location>
</feature>
<feature type="compositionally biased region" description="Acidic residues" evidence="1">
    <location>
        <begin position="219"/>
        <end position="231"/>
    </location>
</feature>
<name>A0ABU6SHJ8_9FABA</name>
<evidence type="ECO:0000256" key="1">
    <source>
        <dbReference type="SAM" id="MobiDB-lite"/>
    </source>
</evidence>
<dbReference type="EMBL" id="JASCZI010060768">
    <property type="protein sequence ID" value="MED6135880.1"/>
    <property type="molecule type" value="Genomic_DNA"/>
</dbReference>
<sequence>MSSIKRRTKKRHESINAEPLQPPQHAEADANPSAAINENVGIIEKGTKKRHEAINAAPLQPPQQGEAYANPSSQVNVNLSSDVEIENITPLGDTESQEDPIKDADSTAAMGVERVEEEDTHHDAVIVDPTIETAPPKHIVSAAAMGVESVEEEDTAIVDASIAEPSSGNRRDKPIIEFDPEIEKTLKKNQSRVKAQRALQFDQEEANSKEGASEKFSEEEIVEENSEEEIQDNMADNANNQRRTLADYTNPTTASCGSSIVWPTVDANNFELKPALVQLVQQN</sequence>
<protein>
    <submittedName>
        <fullName evidence="2">Uncharacterized protein</fullName>
    </submittedName>
</protein>
<keyword evidence="3" id="KW-1185">Reference proteome</keyword>
<feature type="region of interest" description="Disordered" evidence="1">
    <location>
        <begin position="187"/>
        <end position="240"/>
    </location>
</feature>
<evidence type="ECO:0000313" key="2">
    <source>
        <dbReference type="EMBL" id="MED6135880.1"/>
    </source>
</evidence>
<reference evidence="2 3" key="1">
    <citation type="journal article" date="2023" name="Plants (Basel)">
        <title>Bridging the Gap: Combining Genomics and Transcriptomics Approaches to Understand Stylosanthes scabra, an Orphan Legume from the Brazilian Caatinga.</title>
        <authorList>
            <person name="Ferreira-Neto J.R.C."/>
            <person name="da Silva M.D."/>
            <person name="Binneck E."/>
            <person name="de Melo N.F."/>
            <person name="da Silva R.H."/>
            <person name="de Melo A.L.T.M."/>
            <person name="Pandolfi V."/>
            <person name="Bustamante F.O."/>
            <person name="Brasileiro-Vidal A.C."/>
            <person name="Benko-Iseppon A.M."/>
        </authorList>
    </citation>
    <scope>NUCLEOTIDE SEQUENCE [LARGE SCALE GENOMIC DNA]</scope>
    <source>
        <tissue evidence="2">Leaves</tissue>
    </source>
</reference>
<evidence type="ECO:0000313" key="3">
    <source>
        <dbReference type="Proteomes" id="UP001341840"/>
    </source>
</evidence>
<organism evidence="2 3">
    <name type="scientific">Stylosanthes scabra</name>
    <dbReference type="NCBI Taxonomy" id="79078"/>
    <lineage>
        <taxon>Eukaryota</taxon>
        <taxon>Viridiplantae</taxon>
        <taxon>Streptophyta</taxon>
        <taxon>Embryophyta</taxon>
        <taxon>Tracheophyta</taxon>
        <taxon>Spermatophyta</taxon>
        <taxon>Magnoliopsida</taxon>
        <taxon>eudicotyledons</taxon>
        <taxon>Gunneridae</taxon>
        <taxon>Pentapetalae</taxon>
        <taxon>rosids</taxon>
        <taxon>fabids</taxon>
        <taxon>Fabales</taxon>
        <taxon>Fabaceae</taxon>
        <taxon>Papilionoideae</taxon>
        <taxon>50 kb inversion clade</taxon>
        <taxon>dalbergioids sensu lato</taxon>
        <taxon>Dalbergieae</taxon>
        <taxon>Pterocarpus clade</taxon>
        <taxon>Stylosanthes</taxon>
    </lineage>
</organism>
<dbReference type="Proteomes" id="UP001341840">
    <property type="component" value="Unassembled WGS sequence"/>
</dbReference>
<comment type="caution">
    <text evidence="2">The sequence shown here is derived from an EMBL/GenBank/DDBJ whole genome shotgun (WGS) entry which is preliminary data.</text>
</comment>
<proteinExistence type="predicted"/>
<gene>
    <name evidence="2" type="ORF">PIB30_050811</name>
</gene>
<feature type="region of interest" description="Disordered" evidence="1">
    <location>
        <begin position="1"/>
        <end position="71"/>
    </location>
</feature>
<accession>A0ABU6SHJ8</accession>
<feature type="compositionally biased region" description="Basic residues" evidence="1">
    <location>
        <begin position="1"/>
        <end position="12"/>
    </location>
</feature>